<evidence type="ECO:0000313" key="2">
    <source>
        <dbReference type="EMBL" id="WJZ85915.1"/>
    </source>
</evidence>
<sequence>MTHRINRAGWFIRLGVIDLEMKSFCIFIPRGKGDKRGWVIMAKKLHQLVGVIGGKSNNQEARVVGRSVLESSYATVVKRPIWRNTNSIIVKVKRDETLGNLQKLEHCIVVSWKARIEVEEDLESLERLWAKSWGLKGNLGLAKLENDRVLLEFEDLEEAKHVMKTMGECTGNRSGGGCISSVTVVGAQTGDEEEIQ</sequence>
<dbReference type="InterPro" id="IPR025558">
    <property type="entry name" value="DUF4283"/>
</dbReference>
<reference evidence="2 3" key="1">
    <citation type="journal article" date="2023" name="Hortic Res">
        <title>The complete reference genome for grapevine (Vitis vinifera L.) genetics and breeding.</title>
        <authorList>
            <person name="Shi X."/>
            <person name="Cao S."/>
            <person name="Wang X."/>
            <person name="Huang S."/>
            <person name="Wang Y."/>
            <person name="Liu Z."/>
            <person name="Liu W."/>
            <person name="Leng X."/>
            <person name="Peng Y."/>
            <person name="Wang N."/>
            <person name="Wang Y."/>
            <person name="Ma Z."/>
            <person name="Xu X."/>
            <person name="Zhang F."/>
            <person name="Xue H."/>
            <person name="Zhong H."/>
            <person name="Wang Y."/>
            <person name="Zhang K."/>
            <person name="Velt A."/>
            <person name="Avia K."/>
            <person name="Holtgrawe D."/>
            <person name="Grimplet J."/>
            <person name="Matus J.T."/>
            <person name="Ware D."/>
            <person name="Wu X."/>
            <person name="Wang H."/>
            <person name="Liu C."/>
            <person name="Fang Y."/>
            <person name="Rustenholz C."/>
            <person name="Cheng Z."/>
            <person name="Xiao H."/>
            <person name="Zhou Y."/>
        </authorList>
    </citation>
    <scope>NUCLEOTIDE SEQUENCE [LARGE SCALE GENOMIC DNA]</scope>
    <source>
        <strain evidence="3">cv. Pinot noir / PN40024</strain>
        <tissue evidence="2">Leaf</tissue>
    </source>
</reference>
<keyword evidence="3" id="KW-1185">Reference proteome</keyword>
<organism evidence="2 3">
    <name type="scientific">Vitis vinifera</name>
    <name type="common">Grape</name>
    <dbReference type="NCBI Taxonomy" id="29760"/>
    <lineage>
        <taxon>Eukaryota</taxon>
        <taxon>Viridiplantae</taxon>
        <taxon>Streptophyta</taxon>
        <taxon>Embryophyta</taxon>
        <taxon>Tracheophyta</taxon>
        <taxon>Spermatophyta</taxon>
        <taxon>Magnoliopsida</taxon>
        <taxon>eudicotyledons</taxon>
        <taxon>Gunneridae</taxon>
        <taxon>Pentapetalae</taxon>
        <taxon>rosids</taxon>
        <taxon>Vitales</taxon>
        <taxon>Vitaceae</taxon>
        <taxon>Viteae</taxon>
        <taxon>Vitis</taxon>
    </lineage>
</organism>
<dbReference type="EMBL" id="CP126651">
    <property type="protein sequence ID" value="WJZ85915.1"/>
    <property type="molecule type" value="Genomic_DNA"/>
</dbReference>
<proteinExistence type="predicted"/>
<dbReference type="Proteomes" id="UP001227230">
    <property type="component" value="Chromosome 4"/>
</dbReference>
<feature type="domain" description="DUF4283" evidence="1">
    <location>
        <begin position="102"/>
        <end position="164"/>
    </location>
</feature>
<evidence type="ECO:0000259" key="1">
    <source>
        <dbReference type="Pfam" id="PF14111"/>
    </source>
</evidence>
<dbReference type="Pfam" id="PF14111">
    <property type="entry name" value="DUF4283"/>
    <property type="match status" value="1"/>
</dbReference>
<accession>A0ABY9BT54</accession>
<evidence type="ECO:0000313" key="3">
    <source>
        <dbReference type="Proteomes" id="UP001227230"/>
    </source>
</evidence>
<gene>
    <name evidence="2" type="ORF">VitviT2T_005425</name>
</gene>
<protein>
    <recommendedName>
        <fullName evidence="1">DUF4283 domain-containing protein</fullName>
    </recommendedName>
</protein>
<name>A0ABY9BT54_VITVI</name>